<feature type="chain" id="PRO_5010857465" description="Right handed beta helix domain-containing protein" evidence="1">
    <location>
        <begin position="21"/>
        <end position="262"/>
    </location>
</feature>
<sequence>MIIALLFLLLLQSCFLSTYSQQVLCVVHQDGVPNVTKSYYNCSLFANNLSSALQDVSDDTVLMLLNDEEIIDSIIEFANISGLSLFGMNGTNIVCSQQIVKYGLKFINVTNIRISEVTIINCGALYHYESNVTHQGVFSYHSSSAVYFENCTNIRINHINVSNSHGTGLTLYDSNGNVSIAHSTFTNNTVSRVDQELSTGRLLGGGGIYYELSMCSPSWDVCDPSTNLYNSHALLYVHNCTFYNNSVTTGSNNVEFSKYIGA</sequence>
<dbReference type="SUPFAM" id="SSF51126">
    <property type="entry name" value="Pectin lyase-like"/>
    <property type="match status" value="1"/>
</dbReference>
<dbReference type="EnsemblMetazoa" id="Aqu2.1.32154_001">
    <property type="protein sequence ID" value="Aqu2.1.32154_001"/>
    <property type="gene ID" value="Aqu2.1.32154"/>
</dbReference>
<dbReference type="InterPro" id="IPR011050">
    <property type="entry name" value="Pectin_lyase_fold/virulence"/>
</dbReference>
<organism evidence="2">
    <name type="scientific">Amphimedon queenslandica</name>
    <name type="common">Sponge</name>
    <dbReference type="NCBI Taxonomy" id="400682"/>
    <lineage>
        <taxon>Eukaryota</taxon>
        <taxon>Metazoa</taxon>
        <taxon>Porifera</taxon>
        <taxon>Demospongiae</taxon>
        <taxon>Heteroscleromorpha</taxon>
        <taxon>Haplosclerida</taxon>
        <taxon>Niphatidae</taxon>
        <taxon>Amphimedon</taxon>
    </lineage>
</organism>
<dbReference type="Gene3D" id="2.160.20.10">
    <property type="entry name" value="Single-stranded right-handed beta-helix, Pectin lyase-like"/>
    <property type="match status" value="1"/>
</dbReference>
<dbReference type="InterPro" id="IPR012334">
    <property type="entry name" value="Pectin_lyas_fold"/>
</dbReference>
<name>A0A1X7UXA8_AMPQE</name>
<dbReference type="InParanoid" id="A0A1X7UXA8"/>
<dbReference type="AlphaFoldDB" id="A0A1X7UXA8"/>
<evidence type="ECO:0000256" key="1">
    <source>
        <dbReference type="SAM" id="SignalP"/>
    </source>
</evidence>
<keyword evidence="1" id="KW-0732">Signal</keyword>
<protein>
    <recommendedName>
        <fullName evidence="3">Right handed beta helix domain-containing protein</fullName>
    </recommendedName>
</protein>
<reference evidence="2" key="1">
    <citation type="submission" date="2017-05" db="UniProtKB">
        <authorList>
            <consortium name="EnsemblMetazoa"/>
        </authorList>
    </citation>
    <scope>IDENTIFICATION</scope>
</reference>
<feature type="signal peptide" evidence="1">
    <location>
        <begin position="1"/>
        <end position="20"/>
    </location>
</feature>
<dbReference type="OrthoDB" id="5989148at2759"/>
<dbReference type="SMART" id="SM00710">
    <property type="entry name" value="PbH1"/>
    <property type="match status" value="4"/>
</dbReference>
<proteinExistence type="predicted"/>
<dbReference type="InterPro" id="IPR006626">
    <property type="entry name" value="PbH1"/>
</dbReference>
<evidence type="ECO:0000313" key="2">
    <source>
        <dbReference type="EnsemblMetazoa" id="Aqu2.1.32154_001"/>
    </source>
</evidence>
<accession>A0A1X7UXA8</accession>
<evidence type="ECO:0008006" key="3">
    <source>
        <dbReference type="Google" id="ProtNLM"/>
    </source>
</evidence>